<evidence type="ECO:0000313" key="2">
    <source>
        <dbReference type="EMBL" id="SIO93657.1"/>
    </source>
</evidence>
<dbReference type="GO" id="GO:0051536">
    <property type="term" value="F:iron-sulfur cluster binding"/>
    <property type="evidence" value="ECO:0007669"/>
    <property type="project" value="InterPro"/>
</dbReference>
<dbReference type="EMBL" id="CP046268">
    <property type="protein sequence ID" value="QMV13037.1"/>
    <property type="molecule type" value="Genomic_DNA"/>
</dbReference>
<dbReference type="Proteomes" id="UP000515264">
    <property type="component" value="Chromosome 1"/>
</dbReference>
<dbReference type="EMBL" id="FSSB01000009">
    <property type="protein sequence ID" value="SIO93657.1"/>
    <property type="molecule type" value="Genomic_DNA"/>
</dbReference>
<dbReference type="InterPro" id="IPR001041">
    <property type="entry name" value="2Fe-2S_ferredoxin-type"/>
</dbReference>
<dbReference type="SUPFAM" id="SSF54292">
    <property type="entry name" value="2Fe-2S ferredoxin-like"/>
    <property type="match status" value="1"/>
</dbReference>
<evidence type="ECO:0000313" key="4">
    <source>
        <dbReference type="Proteomes" id="UP000515264"/>
    </source>
</evidence>
<name>A0A1N6M2R4_9VIBR</name>
<reference evidence="2 3" key="1">
    <citation type="submission" date="2016-12" db="EMBL/GenBank/DDBJ databases">
        <authorList>
            <person name="Song W.-J."/>
            <person name="Kurnit D.M."/>
        </authorList>
    </citation>
    <scope>NUCLEOTIDE SEQUENCE [LARGE SCALE GENOMIC DNA]</scope>
    <source>
        <strain evidence="2 3">CECT 9026</strain>
    </source>
</reference>
<dbReference type="RefSeq" id="WP_074372227.1">
    <property type="nucleotide sequence ID" value="NZ_AP024907.1"/>
</dbReference>
<accession>A0A1N6M2R4</accession>
<sequence length="293" mass="33311">MPEVKIKIADLNITASIEDNLIEHIPSNYITKGCLNGVCRVCRCKLVSGQVIENGKIINTPNIFLPCISKPLTDISIESHVGNFSIGSIKSVEYIDNSIIEIKINVKKQFFTSKSIVNIFHNDYSISRSYSLVTMYKDGFNLLRIHVKLKENGIFSNWFMTLKPDDQIKYQIINIPVPRYQEMSRYINIISAGSGMGAALSRGIELSEKHELDGINIVAINRNNLSTYHENCINDLKHHVNCGVHIRNVHFTDWIHHDIEKFIEKKFFTVSVGSTIITKKVVQLDEKEIESFG</sequence>
<organism evidence="2 3">
    <name type="scientific">Vibrio spartinae</name>
    <dbReference type="NCBI Taxonomy" id="1918945"/>
    <lineage>
        <taxon>Bacteria</taxon>
        <taxon>Pseudomonadati</taxon>
        <taxon>Pseudomonadota</taxon>
        <taxon>Gammaproteobacteria</taxon>
        <taxon>Vibrionales</taxon>
        <taxon>Vibrionaceae</taxon>
        <taxon>Vibrio</taxon>
    </lineage>
</organism>
<dbReference type="InterPro" id="IPR017938">
    <property type="entry name" value="Riboflavin_synthase-like_b-brl"/>
</dbReference>
<dbReference type="CDD" id="cd00207">
    <property type="entry name" value="fer2"/>
    <property type="match status" value="1"/>
</dbReference>
<protein>
    <submittedName>
        <fullName evidence="2">CDP-6-deoxy-delta-3,4-glucoseen reductase</fullName>
    </submittedName>
</protein>
<dbReference type="Gene3D" id="3.10.20.30">
    <property type="match status" value="1"/>
</dbReference>
<keyword evidence="4" id="KW-1185">Reference proteome</keyword>
<dbReference type="InterPro" id="IPR012675">
    <property type="entry name" value="Beta-grasp_dom_sf"/>
</dbReference>
<gene>
    <name evidence="2" type="ORF">VSP9026_01327</name>
    <name evidence="1" type="ORF">Vspart_00242</name>
</gene>
<dbReference type="OrthoDB" id="9801155at2"/>
<reference evidence="1" key="2">
    <citation type="submission" date="2019-11" db="EMBL/GenBank/DDBJ databases">
        <authorList>
            <person name="January G."/>
            <person name="Bunk B."/>
        </authorList>
    </citation>
    <scope>NUCLEOTIDE SEQUENCE</scope>
    <source>
        <strain evidence="1">3.6</strain>
    </source>
</reference>
<dbReference type="Gene3D" id="2.40.30.10">
    <property type="entry name" value="Translation factors"/>
    <property type="match status" value="1"/>
</dbReference>
<evidence type="ECO:0000313" key="3">
    <source>
        <dbReference type="Proteomes" id="UP000184774"/>
    </source>
</evidence>
<dbReference type="AlphaFoldDB" id="A0A1N6M2R4"/>
<reference evidence="1 4" key="3">
    <citation type="journal article" date="2020" name="J. Nat. Prod.">
        <title>Genomics-Metabolomics Profiling Disclosed Marine Vibrio spartinae 3.6 as a Producer of a New Branched Side Chain Prodigiosin.</title>
        <authorList>
            <person name="Vitale G.A."/>
            <person name="Sciarretta M."/>
            <person name="Palma Esposito F."/>
            <person name="January G.G."/>
            <person name="Giaccio M."/>
            <person name="Bunk B."/>
            <person name="Sproer C."/>
            <person name="Bajerski F."/>
            <person name="Power D."/>
            <person name="Festa C."/>
            <person name="Monti M.C."/>
            <person name="D'Auria M.V."/>
            <person name="de Pascale D."/>
        </authorList>
    </citation>
    <scope>NUCLEOTIDE SEQUENCE [LARGE SCALE GENOMIC DNA]</scope>
    <source>
        <strain evidence="1 4">3.6</strain>
    </source>
</reference>
<dbReference type="SUPFAM" id="SSF63380">
    <property type="entry name" value="Riboflavin synthase domain-like"/>
    <property type="match status" value="1"/>
</dbReference>
<evidence type="ECO:0000313" key="1">
    <source>
        <dbReference type="EMBL" id="QMV13037.1"/>
    </source>
</evidence>
<dbReference type="InterPro" id="IPR036010">
    <property type="entry name" value="2Fe-2S_ferredoxin-like_sf"/>
</dbReference>
<dbReference type="Proteomes" id="UP000184774">
    <property type="component" value="Unassembled WGS sequence"/>
</dbReference>
<proteinExistence type="predicted"/>